<sequence>MITLLRKLFIKDYKNVNNPKVRERHGILAALGGVFINLLLFTFKLIIGLLTVSMSIISDALNNLTDLFSCFVNLFGFKIASKPADKEHPYGHERVEYIAGMIVSFIIVAVAILLGYTSIMKLIQHDSELDFSNSTWAFVILGGAILAKLLLGFFYYGIGKAINSVTLKASMQDSLNDVLCTSAVLIATIIQFFFRELWWLDPAMSIVVALFILYSGVKMIFETASPLIGLTPDSEFVKTILDDIRSRDGVLGIHDLVIHSYGPTKVFITIHVEVDGYSDMFVAHDIIDNIEDEISHKYGVELTIHMDPIDTKNKEIPLLKEKITSILEGIDKDIKFHDLRLVAGPSHTNILFDVVVPPNTKINIDELSKKVVESVDHLNKCYHCIIKIDQNYLD</sequence>
<name>A0A645AWD5_9ZZZZ</name>
<dbReference type="InterPro" id="IPR002524">
    <property type="entry name" value="Cation_efflux"/>
</dbReference>
<dbReference type="AlphaFoldDB" id="A0A645AWD5"/>
<feature type="transmembrane region" description="Helical" evidence="6">
    <location>
        <begin position="178"/>
        <end position="194"/>
    </location>
</feature>
<organism evidence="9">
    <name type="scientific">bioreactor metagenome</name>
    <dbReference type="NCBI Taxonomy" id="1076179"/>
    <lineage>
        <taxon>unclassified sequences</taxon>
        <taxon>metagenomes</taxon>
        <taxon>ecological metagenomes</taxon>
    </lineage>
</organism>
<evidence type="ECO:0000256" key="1">
    <source>
        <dbReference type="ARBA" id="ARBA00004141"/>
    </source>
</evidence>
<dbReference type="SUPFAM" id="SSF160240">
    <property type="entry name" value="Cation efflux protein cytoplasmic domain-like"/>
    <property type="match status" value="2"/>
</dbReference>
<keyword evidence="4 6" id="KW-1133">Transmembrane helix</keyword>
<dbReference type="Gene3D" id="3.30.70.1350">
    <property type="entry name" value="Cation efflux protein, cytoplasmic domain"/>
    <property type="match status" value="1"/>
</dbReference>
<dbReference type="Pfam" id="PF01545">
    <property type="entry name" value="Cation_efflux"/>
    <property type="match status" value="1"/>
</dbReference>
<evidence type="ECO:0000256" key="5">
    <source>
        <dbReference type="ARBA" id="ARBA00023136"/>
    </source>
</evidence>
<feature type="transmembrane region" description="Helical" evidence="6">
    <location>
        <begin position="27"/>
        <end position="50"/>
    </location>
</feature>
<dbReference type="GO" id="GO:0008324">
    <property type="term" value="F:monoatomic cation transmembrane transporter activity"/>
    <property type="evidence" value="ECO:0007669"/>
    <property type="project" value="InterPro"/>
</dbReference>
<feature type="transmembrane region" description="Helical" evidence="6">
    <location>
        <begin position="136"/>
        <end position="158"/>
    </location>
</feature>
<proteinExistence type="predicted"/>
<dbReference type="InterPro" id="IPR027469">
    <property type="entry name" value="Cation_efflux_TMD_sf"/>
</dbReference>
<evidence type="ECO:0000256" key="6">
    <source>
        <dbReference type="SAM" id="Phobius"/>
    </source>
</evidence>
<reference evidence="9" key="1">
    <citation type="submission" date="2019-08" db="EMBL/GenBank/DDBJ databases">
        <authorList>
            <person name="Kucharzyk K."/>
            <person name="Murdoch R.W."/>
            <person name="Higgins S."/>
            <person name="Loffler F."/>
        </authorList>
    </citation>
    <scope>NUCLEOTIDE SEQUENCE</scope>
</reference>
<dbReference type="EMBL" id="VSSQ01016100">
    <property type="protein sequence ID" value="MPM57116.1"/>
    <property type="molecule type" value="Genomic_DNA"/>
</dbReference>
<dbReference type="PANTHER" id="PTHR43840:SF50">
    <property type="entry name" value="MANGANESE EFFLUX SYSTEM PROTEIN MNES"/>
    <property type="match status" value="1"/>
</dbReference>
<feature type="domain" description="Cation efflux protein cytoplasmic" evidence="8">
    <location>
        <begin position="232"/>
        <end position="308"/>
    </location>
</feature>
<feature type="transmembrane region" description="Helical" evidence="6">
    <location>
        <begin position="56"/>
        <end position="76"/>
    </location>
</feature>
<dbReference type="PANTHER" id="PTHR43840">
    <property type="entry name" value="MITOCHONDRIAL METAL TRANSPORTER 1-RELATED"/>
    <property type="match status" value="1"/>
</dbReference>
<gene>
    <name evidence="9" type="primary">fieF_28</name>
    <name evidence="9" type="ORF">SDC9_103936</name>
</gene>
<keyword evidence="2" id="KW-0813">Transport</keyword>
<keyword evidence="5 6" id="KW-0472">Membrane</keyword>
<dbReference type="NCBIfam" id="TIGR01297">
    <property type="entry name" value="CDF"/>
    <property type="match status" value="1"/>
</dbReference>
<protein>
    <submittedName>
        <fullName evidence="9">Ferrous-iron efflux pump FieF</fullName>
    </submittedName>
</protein>
<dbReference type="GO" id="GO:0016020">
    <property type="term" value="C:membrane"/>
    <property type="evidence" value="ECO:0007669"/>
    <property type="project" value="UniProtKB-SubCell"/>
</dbReference>
<feature type="transmembrane region" description="Helical" evidence="6">
    <location>
        <begin position="200"/>
        <end position="217"/>
    </location>
</feature>
<evidence type="ECO:0000259" key="8">
    <source>
        <dbReference type="Pfam" id="PF16916"/>
    </source>
</evidence>
<feature type="domain" description="Cation efflux protein transmembrane" evidence="7">
    <location>
        <begin position="34"/>
        <end position="227"/>
    </location>
</feature>
<comment type="subcellular location">
    <subcellularLocation>
        <location evidence="1">Membrane</location>
        <topology evidence="1">Multi-pass membrane protein</topology>
    </subcellularLocation>
</comment>
<feature type="transmembrane region" description="Helical" evidence="6">
    <location>
        <begin position="97"/>
        <end position="116"/>
    </location>
</feature>
<evidence type="ECO:0000256" key="3">
    <source>
        <dbReference type="ARBA" id="ARBA00022692"/>
    </source>
</evidence>
<dbReference type="InterPro" id="IPR058533">
    <property type="entry name" value="Cation_efflux_TM"/>
</dbReference>
<dbReference type="InterPro" id="IPR050291">
    <property type="entry name" value="CDF_Transporter"/>
</dbReference>
<dbReference type="InterPro" id="IPR027470">
    <property type="entry name" value="Cation_efflux_CTD"/>
</dbReference>
<dbReference type="Pfam" id="PF16916">
    <property type="entry name" value="ZT_dimer"/>
    <property type="match status" value="1"/>
</dbReference>
<evidence type="ECO:0000313" key="9">
    <source>
        <dbReference type="EMBL" id="MPM57116.1"/>
    </source>
</evidence>
<dbReference type="Gene3D" id="1.20.1510.10">
    <property type="entry name" value="Cation efflux protein transmembrane domain"/>
    <property type="match status" value="1"/>
</dbReference>
<evidence type="ECO:0000256" key="4">
    <source>
        <dbReference type="ARBA" id="ARBA00022989"/>
    </source>
</evidence>
<comment type="caution">
    <text evidence="9">The sequence shown here is derived from an EMBL/GenBank/DDBJ whole genome shotgun (WGS) entry which is preliminary data.</text>
</comment>
<keyword evidence="3 6" id="KW-0812">Transmembrane</keyword>
<accession>A0A645AWD5</accession>
<dbReference type="InterPro" id="IPR036837">
    <property type="entry name" value="Cation_efflux_CTD_sf"/>
</dbReference>
<evidence type="ECO:0000256" key="2">
    <source>
        <dbReference type="ARBA" id="ARBA00022448"/>
    </source>
</evidence>
<dbReference type="SUPFAM" id="SSF161111">
    <property type="entry name" value="Cation efflux protein transmembrane domain-like"/>
    <property type="match status" value="1"/>
</dbReference>
<evidence type="ECO:0000259" key="7">
    <source>
        <dbReference type="Pfam" id="PF01545"/>
    </source>
</evidence>